<sequence>MPYIRLSSFYFFYFALLGAMIPYWSLFLENQKFSASTIGILMGVFHFSRIFAPTLWGWLSDITGCRIGIVRIGAALTSLIFLGIFWQEGALGIGLIMLGYSFFWNAILPQFEVITLEHLEEEKQKYSRVRLWGSIGFIMAVLIVGWGLEFVGIHNLPFILLLLMLLIWGNTLLITEKKAPSVPQIGQDHSLWAIIKQPQVAAFFVITLLVQFSHGPYYTFFSVLMQEQGFESTSIGMLWALGVVAEVLIFILMPTLLSRFGCRQILLISLFLTTVRWVLTGLFSEHLSVIILAQLLHAASFGCLHAVGISLVHHYFPDTMQGRGQALFSSIGFGVGGTFGAIVSGILWDYGALVSFSVAAVAAGVAFWVAYIWIYPEKVHQNRY</sequence>
<reference evidence="10 11" key="1">
    <citation type="journal article" date="2019" name="Biochem. Eng. J.">
        <title>Metabolic engineering of the marine bacteria Neptunomonas concharum for the production of acetoin and meso-2,3-butanediol from acetate.</title>
        <authorList>
            <person name="Li W."/>
            <person name="Pu N."/>
            <person name="Liu C.-X."/>
            <person name="Yuan Q.-P."/>
            <person name="Li Z.-J."/>
        </authorList>
    </citation>
    <scope>NUCLEOTIDE SEQUENCE [LARGE SCALE GENOMIC DNA]</scope>
    <source>
        <strain evidence="10 11">JCM17730</strain>
    </source>
</reference>
<dbReference type="Proteomes" id="UP000324760">
    <property type="component" value="Chromosome"/>
</dbReference>
<dbReference type="PANTHER" id="PTHR23522">
    <property type="entry name" value="BLL5896 PROTEIN"/>
    <property type="match status" value="1"/>
</dbReference>
<evidence type="ECO:0000256" key="4">
    <source>
        <dbReference type="ARBA" id="ARBA00022519"/>
    </source>
</evidence>
<keyword evidence="4" id="KW-0997">Cell inner membrane</keyword>
<feature type="transmembrane region" description="Helical" evidence="8">
    <location>
        <begin position="265"/>
        <end position="283"/>
    </location>
</feature>
<evidence type="ECO:0000256" key="1">
    <source>
        <dbReference type="ARBA" id="ARBA00004429"/>
    </source>
</evidence>
<dbReference type="NCBIfam" id="NF037955">
    <property type="entry name" value="mfs"/>
    <property type="match status" value="1"/>
</dbReference>
<feature type="transmembrane region" description="Helical" evidence="8">
    <location>
        <begin position="326"/>
        <end position="348"/>
    </location>
</feature>
<dbReference type="Gene3D" id="1.20.1250.20">
    <property type="entry name" value="MFS general substrate transporter like domains"/>
    <property type="match status" value="2"/>
</dbReference>
<dbReference type="InterPro" id="IPR026032">
    <property type="entry name" value="HcaT-like"/>
</dbReference>
<dbReference type="OrthoDB" id="9150135at2"/>
<dbReference type="Pfam" id="PF12832">
    <property type="entry name" value="MFS_1_like"/>
    <property type="match status" value="1"/>
</dbReference>
<evidence type="ECO:0000256" key="2">
    <source>
        <dbReference type="ARBA" id="ARBA00022448"/>
    </source>
</evidence>
<keyword evidence="2" id="KW-0813">Transport</keyword>
<keyword evidence="11" id="KW-1185">Reference proteome</keyword>
<protein>
    <submittedName>
        <fullName evidence="10">MFS transporter</fullName>
    </submittedName>
</protein>
<feature type="transmembrane region" description="Helical" evidence="8">
    <location>
        <begin position="129"/>
        <end position="148"/>
    </location>
</feature>
<evidence type="ECO:0000256" key="6">
    <source>
        <dbReference type="ARBA" id="ARBA00022989"/>
    </source>
</evidence>
<evidence type="ECO:0000256" key="8">
    <source>
        <dbReference type="SAM" id="Phobius"/>
    </source>
</evidence>
<keyword evidence="6 8" id="KW-1133">Transmembrane helix</keyword>
<comment type="subcellular location">
    <subcellularLocation>
        <location evidence="1">Cell inner membrane</location>
        <topology evidence="1">Multi-pass membrane protein</topology>
    </subcellularLocation>
</comment>
<feature type="transmembrane region" description="Helical" evidence="8">
    <location>
        <begin position="200"/>
        <end position="221"/>
    </location>
</feature>
<evidence type="ECO:0000256" key="3">
    <source>
        <dbReference type="ARBA" id="ARBA00022475"/>
    </source>
</evidence>
<dbReference type="RefSeq" id="WP_138987191.1">
    <property type="nucleotide sequence ID" value="NZ_CP043869.1"/>
</dbReference>
<feature type="transmembrane region" description="Helical" evidence="8">
    <location>
        <begin position="64"/>
        <end position="84"/>
    </location>
</feature>
<dbReference type="KEGG" id="ncu:F0U83_07575"/>
<feature type="transmembrane region" description="Helical" evidence="8">
    <location>
        <begin position="289"/>
        <end position="314"/>
    </location>
</feature>
<evidence type="ECO:0000313" key="11">
    <source>
        <dbReference type="Proteomes" id="UP000324760"/>
    </source>
</evidence>
<dbReference type="PIRSF" id="PIRSF004925">
    <property type="entry name" value="HcaT"/>
    <property type="match status" value="1"/>
</dbReference>
<dbReference type="PANTHER" id="PTHR23522:SF10">
    <property type="entry name" value="3-PHENYLPROPIONIC ACID TRANSPORTER-RELATED"/>
    <property type="match status" value="1"/>
</dbReference>
<feature type="domain" description="Major facilitator superfamily (MFS) profile" evidence="9">
    <location>
        <begin position="199"/>
        <end position="384"/>
    </location>
</feature>
<feature type="transmembrane region" description="Helical" evidence="8">
    <location>
        <begin position="233"/>
        <end position="253"/>
    </location>
</feature>
<dbReference type="GO" id="GO:0030395">
    <property type="term" value="F:lactose binding"/>
    <property type="evidence" value="ECO:0007669"/>
    <property type="project" value="TreeGrafter"/>
</dbReference>
<feature type="transmembrane region" description="Helical" evidence="8">
    <location>
        <begin position="9"/>
        <end position="27"/>
    </location>
</feature>
<keyword evidence="7 8" id="KW-0472">Membrane</keyword>
<dbReference type="PROSITE" id="PS50850">
    <property type="entry name" value="MFS"/>
    <property type="match status" value="1"/>
</dbReference>
<accession>A0A5P1RAC8</accession>
<feature type="transmembrane region" description="Helical" evidence="8">
    <location>
        <begin position="354"/>
        <end position="374"/>
    </location>
</feature>
<gene>
    <name evidence="10" type="ORF">F0U83_07575</name>
</gene>
<evidence type="ECO:0000256" key="5">
    <source>
        <dbReference type="ARBA" id="ARBA00022692"/>
    </source>
</evidence>
<name>A0A5P1RAC8_9GAMM</name>
<evidence type="ECO:0000313" key="10">
    <source>
        <dbReference type="EMBL" id="QEQ96580.1"/>
    </source>
</evidence>
<dbReference type="EMBL" id="CP043869">
    <property type="protein sequence ID" value="QEQ96580.1"/>
    <property type="molecule type" value="Genomic_DNA"/>
</dbReference>
<keyword evidence="5 8" id="KW-0812">Transmembrane</keyword>
<organism evidence="10 11">
    <name type="scientific">Neptunomonas concharum</name>
    <dbReference type="NCBI Taxonomy" id="1031538"/>
    <lineage>
        <taxon>Bacteria</taxon>
        <taxon>Pseudomonadati</taxon>
        <taxon>Pseudomonadota</taxon>
        <taxon>Gammaproteobacteria</taxon>
        <taxon>Oceanospirillales</taxon>
        <taxon>Oceanospirillaceae</taxon>
        <taxon>Neptunomonas</taxon>
    </lineage>
</organism>
<dbReference type="GO" id="GO:0015528">
    <property type="term" value="F:lactose:proton symporter activity"/>
    <property type="evidence" value="ECO:0007669"/>
    <property type="project" value="TreeGrafter"/>
</dbReference>
<dbReference type="InterPro" id="IPR020846">
    <property type="entry name" value="MFS_dom"/>
</dbReference>
<feature type="transmembrane region" description="Helical" evidence="8">
    <location>
        <begin position="90"/>
        <end position="108"/>
    </location>
</feature>
<dbReference type="InterPro" id="IPR024989">
    <property type="entry name" value="MFS_assoc_dom"/>
</dbReference>
<feature type="transmembrane region" description="Helical" evidence="8">
    <location>
        <begin position="154"/>
        <end position="174"/>
    </location>
</feature>
<dbReference type="InterPro" id="IPR036259">
    <property type="entry name" value="MFS_trans_sf"/>
</dbReference>
<dbReference type="AlphaFoldDB" id="A0A5P1RAC8"/>
<dbReference type="GO" id="GO:0005886">
    <property type="term" value="C:plasma membrane"/>
    <property type="evidence" value="ECO:0007669"/>
    <property type="project" value="UniProtKB-SubCell"/>
</dbReference>
<evidence type="ECO:0000256" key="7">
    <source>
        <dbReference type="ARBA" id="ARBA00023136"/>
    </source>
</evidence>
<keyword evidence="3" id="KW-1003">Cell membrane</keyword>
<feature type="transmembrane region" description="Helical" evidence="8">
    <location>
        <begin position="33"/>
        <end position="52"/>
    </location>
</feature>
<proteinExistence type="predicted"/>
<dbReference type="SUPFAM" id="SSF103473">
    <property type="entry name" value="MFS general substrate transporter"/>
    <property type="match status" value="1"/>
</dbReference>
<evidence type="ECO:0000259" key="9">
    <source>
        <dbReference type="PROSITE" id="PS50850"/>
    </source>
</evidence>